<dbReference type="AlphaFoldDB" id="A0A916Z4U1"/>
<keyword evidence="3" id="KW-1185">Reference proteome</keyword>
<reference evidence="2" key="1">
    <citation type="journal article" date="2014" name="Int. J. Syst. Evol. Microbiol.">
        <title>Complete genome sequence of Corynebacterium casei LMG S-19264T (=DSM 44701T), isolated from a smear-ripened cheese.</title>
        <authorList>
            <consortium name="US DOE Joint Genome Institute (JGI-PGF)"/>
            <person name="Walter F."/>
            <person name="Albersmeier A."/>
            <person name="Kalinowski J."/>
            <person name="Ruckert C."/>
        </authorList>
    </citation>
    <scope>NUCLEOTIDE SEQUENCE</scope>
    <source>
        <strain evidence="2">CGMCC 1.15178</strain>
    </source>
</reference>
<comment type="caution">
    <text evidence="2">The sequence shown here is derived from an EMBL/GenBank/DDBJ whole genome shotgun (WGS) entry which is preliminary data.</text>
</comment>
<organism evidence="2 3">
    <name type="scientific">Paenibacillus nasutitermitis</name>
    <dbReference type="NCBI Taxonomy" id="1652958"/>
    <lineage>
        <taxon>Bacteria</taxon>
        <taxon>Bacillati</taxon>
        <taxon>Bacillota</taxon>
        <taxon>Bacilli</taxon>
        <taxon>Bacillales</taxon>
        <taxon>Paenibacillaceae</taxon>
        <taxon>Paenibacillus</taxon>
    </lineage>
</organism>
<dbReference type="InterPro" id="IPR004843">
    <property type="entry name" value="Calcineurin-like_PHP"/>
</dbReference>
<evidence type="ECO:0000313" key="2">
    <source>
        <dbReference type="EMBL" id="GGD76474.1"/>
    </source>
</evidence>
<name>A0A916Z4U1_9BACL</name>
<dbReference type="GO" id="GO:0016787">
    <property type="term" value="F:hydrolase activity"/>
    <property type="evidence" value="ECO:0007669"/>
    <property type="project" value="InterPro"/>
</dbReference>
<gene>
    <name evidence="2" type="ORF">GCM10010911_38180</name>
</gene>
<dbReference type="Pfam" id="PF00149">
    <property type="entry name" value="Metallophos"/>
    <property type="match status" value="1"/>
</dbReference>
<protein>
    <recommendedName>
        <fullName evidence="1">Calcineurin-like phosphoesterase domain-containing protein</fullName>
    </recommendedName>
</protein>
<evidence type="ECO:0000259" key="1">
    <source>
        <dbReference type="Pfam" id="PF00149"/>
    </source>
</evidence>
<dbReference type="PANTHER" id="PTHR43143">
    <property type="entry name" value="METALLOPHOSPHOESTERASE, CALCINEURIN SUPERFAMILY"/>
    <property type="match status" value="1"/>
</dbReference>
<dbReference type="RefSeq" id="WP_188993553.1">
    <property type="nucleotide sequence ID" value="NZ_BMHP01000002.1"/>
</dbReference>
<dbReference type="PANTHER" id="PTHR43143:SF1">
    <property type="entry name" value="SERINE_THREONINE-PROTEIN PHOSPHATASE CPPED1"/>
    <property type="match status" value="1"/>
</dbReference>
<dbReference type="Gene3D" id="3.60.21.10">
    <property type="match status" value="1"/>
</dbReference>
<dbReference type="Proteomes" id="UP000612456">
    <property type="component" value="Unassembled WGS sequence"/>
</dbReference>
<feature type="domain" description="Calcineurin-like phosphoesterase" evidence="1">
    <location>
        <begin position="23"/>
        <end position="265"/>
    </location>
</feature>
<reference evidence="2" key="2">
    <citation type="submission" date="2020-09" db="EMBL/GenBank/DDBJ databases">
        <authorList>
            <person name="Sun Q."/>
            <person name="Zhou Y."/>
        </authorList>
    </citation>
    <scope>NUCLEOTIDE SEQUENCE</scope>
    <source>
        <strain evidence="2">CGMCC 1.15178</strain>
    </source>
</reference>
<evidence type="ECO:0000313" key="3">
    <source>
        <dbReference type="Proteomes" id="UP000612456"/>
    </source>
</evidence>
<proteinExistence type="predicted"/>
<dbReference type="EMBL" id="BMHP01000002">
    <property type="protein sequence ID" value="GGD76474.1"/>
    <property type="molecule type" value="Genomic_DNA"/>
</dbReference>
<dbReference type="InterPro" id="IPR029052">
    <property type="entry name" value="Metallo-depent_PP-like"/>
</dbReference>
<dbReference type="SUPFAM" id="SSF56300">
    <property type="entry name" value="Metallo-dependent phosphatases"/>
    <property type="match status" value="1"/>
</dbReference>
<sequence length="297" mass="33978">MKQQMKHNQEKTTICIPGLKEDLRIMQITDTHLCEAYPREGEELCRMAGNRHTGFREQGQPGDFTLTDLLQGLIRLSNEERVDGVVFTGDIIDFPSLKNMEVMKSAFGELQMPYLYMPGNHDWSFPHLPVTDEMRVESYPLFQEWFSNVPGCQAIQLGGMNLIGVDNSNYQLTEQQFDFIREQCELGLPSLLFMHIPLYLPSLEPAVRSQWGGSPIMMGAEDWTDQELLNWQIRLPDESTLAFTEWIRRGKGAERIRGVFSGHVHFHHVDAITDGRMHHTTLAGFKGGSRMIHLTKA</sequence>
<accession>A0A916Z4U1</accession>
<dbReference type="InterPro" id="IPR051918">
    <property type="entry name" value="STPP_CPPED1"/>
</dbReference>